<comment type="caution">
    <text evidence="5">The sequence shown here is derived from an EMBL/GenBank/DDBJ whole genome shotgun (WGS) entry which is preliminary data.</text>
</comment>
<keyword evidence="6" id="KW-1185">Reference proteome</keyword>
<dbReference type="GO" id="GO:0003677">
    <property type="term" value="F:DNA binding"/>
    <property type="evidence" value="ECO:0007669"/>
    <property type="project" value="UniProtKB-KW"/>
</dbReference>
<dbReference type="SUPFAM" id="SSF46785">
    <property type="entry name" value="Winged helix' DNA-binding domain"/>
    <property type="match status" value="1"/>
</dbReference>
<sequence length="152" mass="17485">MEEANKVKPIEEFQDIFESVFRKLKKGNEFFPKTDYKLAAGHMFILLHLYKKGSCTASDISSYLGITSAGVTGLTDTLEKNNLINRNRSENDRRVVHLSLTNKGEKLVEQVMSARVNLFVQVFKDFEEKEIEQITNVFKKLDRILTNNNPLN</sequence>
<dbReference type="PANTHER" id="PTHR42756">
    <property type="entry name" value="TRANSCRIPTIONAL REGULATOR, MARR"/>
    <property type="match status" value="1"/>
</dbReference>
<proteinExistence type="predicted"/>
<dbReference type="InterPro" id="IPR036388">
    <property type="entry name" value="WH-like_DNA-bd_sf"/>
</dbReference>
<dbReference type="AlphaFoldDB" id="A0A927H6R3"/>
<evidence type="ECO:0000256" key="1">
    <source>
        <dbReference type="ARBA" id="ARBA00023015"/>
    </source>
</evidence>
<dbReference type="Gene3D" id="1.10.10.10">
    <property type="entry name" value="Winged helix-like DNA-binding domain superfamily/Winged helix DNA-binding domain"/>
    <property type="match status" value="1"/>
</dbReference>
<evidence type="ECO:0000256" key="3">
    <source>
        <dbReference type="ARBA" id="ARBA00023163"/>
    </source>
</evidence>
<dbReference type="InterPro" id="IPR000835">
    <property type="entry name" value="HTH_MarR-typ"/>
</dbReference>
<keyword evidence="1" id="KW-0805">Transcription regulation</keyword>
<dbReference type="PRINTS" id="PR00598">
    <property type="entry name" value="HTHMARR"/>
</dbReference>
<evidence type="ECO:0000259" key="4">
    <source>
        <dbReference type="PROSITE" id="PS50995"/>
    </source>
</evidence>
<keyword evidence="3" id="KW-0804">Transcription</keyword>
<evidence type="ECO:0000313" key="5">
    <source>
        <dbReference type="EMBL" id="MBD2868834.1"/>
    </source>
</evidence>
<organism evidence="5 6">
    <name type="scientific">Paenibacillus arenilitoris</name>
    <dbReference type="NCBI Taxonomy" id="2772299"/>
    <lineage>
        <taxon>Bacteria</taxon>
        <taxon>Bacillati</taxon>
        <taxon>Bacillota</taxon>
        <taxon>Bacilli</taxon>
        <taxon>Bacillales</taxon>
        <taxon>Paenibacillaceae</taxon>
        <taxon>Paenibacillus</taxon>
    </lineage>
</organism>
<reference evidence="5" key="1">
    <citation type="submission" date="2020-09" db="EMBL/GenBank/DDBJ databases">
        <title>A novel bacterium of genus Paenibacillus, isolated from South China Sea.</title>
        <authorList>
            <person name="Huang H."/>
            <person name="Mo K."/>
            <person name="Hu Y."/>
        </authorList>
    </citation>
    <scope>NUCLEOTIDE SEQUENCE</scope>
    <source>
        <strain evidence="5">IB182493</strain>
    </source>
</reference>
<evidence type="ECO:0000313" key="6">
    <source>
        <dbReference type="Proteomes" id="UP000632125"/>
    </source>
</evidence>
<dbReference type="InterPro" id="IPR036390">
    <property type="entry name" value="WH_DNA-bd_sf"/>
</dbReference>
<dbReference type="EMBL" id="JACXIY010000012">
    <property type="protein sequence ID" value="MBD2868834.1"/>
    <property type="molecule type" value="Genomic_DNA"/>
</dbReference>
<dbReference type="Proteomes" id="UP000632125">
    <property type="component" value="Unassembled WGS sequence"/>
</dbReference>
<dbReference type="RefSeq" id="WP_190860445.1">
    <property type="nucleotide sequence ID" value="NZ_JACXIY010000012.1"/>
</dbReference>
<evidence type="ECO:0000256" key="2">
    <source>
        <dbReference type="ARBA" id="ARBA00023125"/>
    </source>
</evidence>
<gene>
    <name evidence="5" type="ORF">IDH41_09605</name>
</gene>
<name>A0A927H6R3_9BACL</name>
<dbReference type="PANTHER" id="PTHR42756:SF1">
    <property type="entry name" value="TRANSCRIPTIONAL REPRESSOR OF EMRAB OPERON"/>
    <property type="match status" value="1"/>
</dbReference>
<dbReference type="GO" id="GO:0003700">
    <property type="term" value="F:DNA-binding transcription factor activity"/>
    <property type="evidence" value="ECO:0007669"/>
    <property type="project" value="InterPro"/>
</dbReference>
<dbReference type="PROSITE" id="PS50995">
    <property type="entry name" value="HTH_MARR_2"/>
    <property type="match status" value="1"/>
</dbReference>
<keyword evidence="2" id="KW-0238">DNA-binding</keyword>
<feature type="domain" description="HTH marR-type" evidence="4">
    <location>
        <begin position="10"/>
        <end position="143"/>
    </location>
</feature>
<accession>A0A927H6R3</accession>
<protein>
    <submittedName>
        <fullName evidence="5">MarR family transcriptional regulator</fullName>
    </submittedName>
</protein>
<dbReference type="SMART" id="SM00347">
    <property type="entry name" value="HTH_MARR"/>
    <property type="match status" value="1"/>
</dbReference>
<dbReference type="Pfam" id="PF01047">
    <property type="entry name" value="MarR"/>
    <property type="match status" value="1"/>
</dbReference>